<dbReference type="GO" id="GO:0050660">
    <property type="term" value="F:flavin adenine dinucleotide binding"/>
    <property type="evidence" value="ECO:0007669"/>
    <property type="project" value="InterPro"/>
</dbReference>
<evidence type="ECO:0000313" key="2">
    <source>
        <dbReference type="EMBL" id="SDS58014.1"/>
    </source>
</evidence>
<dbReference type="InterPro" id="IPR036188">
    <property type="entry name" value="FAD/NAD-bd_sf"/>
</dbReference>
<dbReference type="GO" id="GO:0050661">
    <property type="term" value="F:NADP binding"/>
    <property type="evidence" value="ECO:0007669"/>
    <property type="project" value="InterPro"/>
</dbReference>
<accession>A0A1H1TD08</accession>
<keyword evidence="3" id="KW-1185">Reference proteome</keyword>
<sequence>MSRGRLLIVGGGQSGLAAARAGRDRGWEPVVLEAGDEPVGSWPRYYDSLRLFSPRRYSAFPGHRFPGDPDGYPGRDEVADYLRGYAEWLGVEVRTNARVTEVAADGPGFAVELADGSSLVGDALIAASGSFANPYVPMIPGREKFQGRVLHVADYRSPEEFAGQRVVVVGAGNSAVQIAHELADHAETSLAVRDRVRYAPQVIAGRDLHWWLRFTRADLLPPSVLARIITGTPIIDDGQYRAALEAAHPDERPMFANYVPDGVAWPDGSRERVDSIVFATGYRPHMPYLRSLGVLDEAGAPRHDRGVSTVLPGLAFLGLEFQRSFSSNTLRGVHRDAGYVVDALARQSRGVVVG</sequence>
<dbReference type="GO" id="GO:0004497">
    <property type="term" value="F:monooxygenase activity"/>
    <property type="evidence" value="ECO:0007669"/>
    <property type="project" value="TreeGrafter"/>
</dbReference>
<name>A0A1H1TD08_9MICO</name>
<dbReference type="STRING" id="1136497.SAMN04489752_2021"/>
<evidence type="ECO:0000256" key="1">
    <source>
        <dbReference type="ARBA" id="ARBA00023002"/>
    </source>
</evidence>
<keyword evidence="1" id="KW-0560">Oxidoreductase</keyword>
<organism evidence="2 3">
    <name type="scientific">Brevibacterium siliguriense</name>
    <dbReference type="NCBI Taxonomy" id="1136497"/>
    <lineage>
        <taxon>Bacteria</taxon>
        <taxon>Bacillati</taxon>
        <taxon>Actinomycetota</taxon>
        <taxon>Actinomycetes</taxon>
        <taxon>Micrococcales</taxon>
        <taxon>Brevibacteriaceae</taxon>
        <taxon>Brevibacterium</taxon>
    </lineage>
</organism>
<dbReference type="PANTHER" id="PTHR43539">
    <property type="entry name" value="FLAVIN-BINDING MONOOXYGENASE-LIKE PROTEIN (AFU_ORTHOLOGUE AFUA_4G09220)"/>
    <property type="match status" value="1"/>
</dbReference>
<dbReference type="PANTHER" id="PTHR43539:SF78">
    <property type="entry name" value="FLAVIN-CONTAINING MONOOXYGENASE"/>
    <property type="match status" value="1"/>
</dbReference>
<dbReference type="RefSeq" id="WP_092013160.1">
    <property type="nucleotide sequence ID" value="NZ_LT629766.1"/>
</dbReference>
<dbReference type="OrthoDB" id="9808049at2"/>
<dbReference type="Gene3D" id="3.50.50.60">
    <property type="entry name" value="FAD/NAD(P)-binding domain"/>
    <property type="match status" value="1"/>
</dbReference>
<dbReference type="InterPro" id="IPR050982">
    <property type="entry name" value="Auxin_biosynth/cation_transpt"/>
</dbReference>
<reference evidence="3" key="1">
    <citation type="submission" date="2016-10" db="EMBL/GenBank/DDBJ databases">
        <authorList>
            <person name="Varghese N."/>
            <person name="Submissions S."/>
        </authorList>
    </citation>
    <scope>NUCLEOTIDE SEQUENCE [LARGE SCALE GENOMIC DNA]</scope>
    <source>
        <strain evidence="3">DSM 23676</strain>
    </source>
</reference>
<gene>
    <name evidence="2" type="ORF">SAMN04489752_2021</name>
</gene>
<dbReference type="SUPFAM" id="SSF51905">
    <property type="entry name" value="FAD/NAD(P)-binding domain"/>
    <property type="match status" value="2"/>
</dbReference>
<dbReference type="PRINTS" id="PR00469">
    <property type="entry name" value="PNDRDTASEII"/>
</dbReference>
<dbReference type="PIRSF" id="PIRSF000332">
    <property type="entry name" value="FMO"/>
    <property type="match status" value="1"/>
</dbReference>
<evidence type="ECO:0000313" key="3">
    <source>
        <dbReference type="Proteomes" id="UP000199597"/>
    </source>
</evidence>
<protein>
    <submittedName>
        <fullName evidence="2">Putative flavoprotein involved in K+ transport</fullName>
    </submittedName>
</protein>
<dbReference type="Proteomes" id="UP000199597">
    <property type="component" value="Chromosome I"/>
</dbReference>
<dbReference type="EMBL" id="LT629766">
    <property type="protein sequence ID" value="SDS58014.1"/>
    <property type="molecule type" value="Genomic_DNA"/>
</dbReference>
<proteinExistence type="predicted"/>
<dbReference type="InterPro" id="IPR000960">
    <property type="entry name" value="Flavin_mOase"/>
</dbReference>
<dbReference type="Pfam" id="PF13738">
    <property type="entry name" value="Pyr_redox_3"/>
    <property type="match status" value="1"/>
</dbReference>
<dbReference type="AlphaFoldDB" id="A0A1H1TD08"/>
<dbReference type="PRINTS" id="PR00368">
    <property type="entry name" value="FADPNR"/>
</dbReference>